<keyword evidence="1" id="KW-0175">Coiled coil</keyword>
<dbReference type="PANTHER" id="PTHR39472">
    <property type="entry name" value="EXPRESSED PROTEIN"/>
    <property type="match status" value="1"/>
</dbReference>
<feature type="region of interest" description="Disordered" evidence="2">
    <location>
        <begin position="1"/>
        <end position="79"/>
    </location>
</feature>
<evidence type="ECO:0000313" key="4">
    <source>
        <dbReference type="Proteomes" id="UP001285441"/>
    </source>
</evidence>
<dbReference type="EMBL" id="JAULSW010000006">
    <property type="protein sequence ID" value="KAK3378115.1"/>
    <property type="molecule type" value="Genomic_DNA"/>
</dbReference>
<evidence type="ECO:0000256" key="1">
    <source>
        <dbReference type="SAM" id="Coils"/>
    </source>
</evidence>
<feature type="compositionally biased region" description="Low complexity" evidence="2">
    <location>
        <begin position="70"/>
        <end position="79"/>
    </location>
</feature>
<dbReference type="AlphaFoldDB" id="A0AAE0KKW3"/>
<protein>
    <submittedName>
        <fullName evidence="3">Uncharacterized protein</fullName>
    </submittedName>
</protein>
<name>A0AAE0KKW3_9PEZI</name>
<gene>
    <name evidence="3" type="ORF">B0H63DRAFT_237098</name>
</gene>
<feature type="compositionally biased region" description="Low complexity" evidence="2">
    <location>
        <begin position="21"/>
        <end position="41"/>
    </location>
</feature>
<accession>A0AAE0KKW3</accession>
<evidence type="ECO:0000256" key="2">
    <source>
        <dbReference type="SAM" id="MobiDB-lite"/>
    </source>
</evidence>
<proteinExistence type="predicted"/>
<dbReference type="PANTHER" id="PTHR39472:SF1">
    <property type="entry name" value="EXPRESSED PROTEIN"/>
    <property type="match status" value="1"/>
</dbReference>
<feature type="compositionally biased region" description="Pro residues" evidence="2">
    <location>
        <begin position="1"/>
        <end position="19"/>
    </location>
</feature>
<feature type="compositionally biased region" description="Pro residues" evidence="2">
    <location>
        <begin position="384"/>
        <end position="396"/>
    </location>
</feature>
<sequence>MNFPAPPSFHDPLLYPPTPIATSSPNSFSTTASSSAPTTLPRQQQQPHLPSREQQQHQQQQPTGPSPNPQQQLQLQYHIQQQQQQQQQLQQAPQQQQQQVLVMNGMNGGNLPAGMVGLPTPAGHQAELNYIYSMVEDLSRQLAQNQRQLEDVVVGVGRVRGRARAQSLGNEELINAAADDVRAQEPNMDALISLLSEALEKAKFSRDANAALLSQYATVVSTMLKQFHDYKARHVADVAAWHRSYRAQLAEARAENSRLREQIWEMKAHAGHANETVRKFRARYDEDSERWERRVDARAARQELRFWKRMAMPHLPDDDPYWSDDDDLIDPQEKLRLEDIKRTMAEQQLAAAAAAAAELADQGIDGESPMDYQLQHQQQYQQQHPPPPLQPAPPVPQAFSGGVPMQREDSGNMIMPIPPPRPSSAASSTGSTGGQ</sequence>
<dbReference type="Proteomes" id="UP001285441">
    <property type="component" value="Unassembled WGS sequence"/>
</dbReference>
<keyword evidence="4" id="KW-1185">Reference proteome</keyword>
<evidence type="ECO:0000313" key="3">
    <source>
        <dbReference type="EMBL" id="KAK3378115.1"/>
    </source>
</evidence>
<reference evidence="3" key="1">
    <citation type="journal article" date="2023" name="Mol. Phylogenet. Evol.">
        <title>Genome-scale phylogeny and comparative genomics of the fungal order Sordariales.</title>
        <authorList>
            <person name="Hensen N."/>
            <person name="Bonometti L."/>
            <person name="Westerberg I."/>
            <person name="Brannstrom I.O."/>
            <person name="Guillou S."/>
            <person name="Cros-Aarteil S."/>
            <person name="Calhoun S."/>
            <person name="Haridas S."/>
            <person name="Kuo A."/>
            <person name="Mondo S."/>
            <person name="Pangilinan J."/>
            <person name="Riley R."/>
            <person name="LaButti K."/>
            <person name="Andreopoulos B."/>
            <person name="Lipzen A."/>
            <person name="Chen C."/>
            <person name="Yan M."/>
            <person name="Daum C."/>
            <person name="Ng V."/>
            <person name="Clum A."/>
            <person name="Steindorff A."/>
            <person name="Ohm R.A."/>
            <person name="Martin F."/>
            <person name="Silar P."/>
            <person name="Natvig D.O."/>
            <person name="Lalanne C."/>
            <person name="Gautier V."/>
            <person name="Ament-Velasquez S.L."/>
            <person name="Kruys A."/>
            <person name="Hutchinson M.I."/>
            <person name="Powell A.J."/>
            <person name="Barry K."/>
            <person name="Miller A.N."/>
            <person name="Grigoriev I.V."/>
            <person name="Debuchy R."/>
            <person name="Gladieux P."/>
            <person name="Hiltunen Thoren M."/>
            <person name="Johannesson H."/>
        </authorList>
    </citation>
    <scope>NUCLEOTIDE SEQUENCE</scope>
    <source>
        <strain evidence="3">CBS 232.78</strain>
    </source>
</reference>
<reference evidence="3" key="2">
    <citation type="submission" date="2023-06" db="EMBL/GenBank/DDBJ databases">
        <authorList>
            <consortium name="Lawrence Berkeley National Laboratory"/>
            <person name="Haridas S."/>
            <person name="Hensen N."/>
            <person name="Bonometti L."/>
            <person name="Westerberg I."/>
            <person name="Brannstrom I.O."/>
            <person name="Guillou S."/>
            <person name="Cros-Aarteil S."/>
            <person name="Calhoun S."/>
            <person name="Kuo A."/>
            <person name="Mondo S."/>
            <person name="Pangilinan J."/>
            <person name="Riley R."/>
            <person name="LaButti K."/>
            <person name="Andreopoulos B."/>
            <person name="Lipzen A."/>
            <person name="Chen C."/>
            <person name="Yanf M."/>
            <person name="Daum C."/>
            <person name="Ng V."/>
            <person name="Clum A."/>
            <person name="Steindorff A."/>
            <person name="Ohm R."/>
            <person name="Martin F."/>
            <person name="Silar P."/>
            <person name="Natvig D."/>
            <person name="Lalanne C."/>
            <person name="Gautier V."/>
            <person name="Ament-velasquez S.L."/>
            <person name="Kruys A."/>
            <person name="Hutchinson M.I."/>
            <person name="Powell A.J."/>
            <person name="Barry K."/>
            <person name="Miller A.N."/>
            <person name="Grigoriev I.V."/>
            <person name="Debuchy R."/>
            <person name="Gladieux P."/>
            <person name="Thoren M.H."/>
            <person name="Johannesson H."/>
        </authorList>
    </citation>
    <scope>NUCLEOTIDE SEQUENCE</scope>
    <source>
        <strain evidence="3">CBS 232.78</strain>
    </source>
</reference>
<feature type="compositionally biased region" description="Low complexity" evidence="2">
    <location>
        <begin position="372"/>
        <end position="383"/>
    </location>
</feature>
<comment type="caution">
    <text evidence="3">The sequence shown here is derived from an EMBL/GenBank/DDBJ whole genome shotgun (WGS) entry which is preliminary data.</text>
</comment>
<organism evidence="3 4">
    <name type="scientific">Podospora didyma</name>
    <dbReference type="NCBI Taxonomy" id="330526"/>
    <lineage>
        <taxon>Eukaryota</taxon>
        <taxon>Fungi</taxon>
        <taxon>Dikarya</taxon>
        <taxon>Ascomycota</taxon>
        <taxon>Pezizomycotina</taxon>
        <taxon>Sordariomycetes</taxon>
        <taxon>Sordariomycetidae</taxon>
        <taxon>Sordariales</taxon>
        <taxon>Podosporaceae</taxon>
        <taxon>Podospora</taxon>
    </lineage>
</organism>
<feature type="compositionally biased region" description="Low complexity" evidence="2">
    <location>
        <begin position="423"/>
        <end position="435"/>
    </location>
</feature>
<feature type="region of interest" description="Disordered" evidence="2">
    <location>
        <begin position="365"/>
        <end position="435"/>
    </location>
</feature>
<feature type="coiled-coil region" evidence="1">
    <location>
        <begin position="242"/>
        <end position="269"/>
    </location>
</feature>